<dbReference type="Proteomes" id="UP000507470">
    <property type="component" value="Unassembled WGS sequence"/>
</dbReference>
<feature type="signal peptide" evidence="2">
    <location>
        <begin position="1"/>
        <end position="22"/>
    </location>
</feature>
<evidence type="ECO:0000313" key="4">
    <source>
        <dbReference type="Proteomes" id="UP000507470"/>
    </source>
</evidence>
<dbReference type="OrthoDB" id="10382345at2759"/>
<gene>
    <name evidence="3" type="ORF">MCOR_1465</name>
</gene>
<feature type="region of interest" description="Disordered" evidence="1">
    <location>
        <begin position="24"/>
        <end position="77"/>
    </location>
</feature>
<evidence type="ECO:0000256" key="2">
    <source>
        <dbReference type="SAM" id="SignalP"/>
    </source>
</evidence>
<proteinExistence type="predicted"/>
<sequence length="171" mass="19371">MSRTVTVIFFVIFAEVTTYTLPSETHPDECSDDSGHGYDYNGYNGGHQNGGSEPDHGKNYYKGGHQNGGGSHHYHKHCPCKKPHRRVDFVFVIKLVKKNYRPPGHRRHGYVSIHTDVLQVCQNDKKKKPYSGRSRQPMARLETLANADPGCGPFDGMKEGRCYIVRGLYQF</sequence>
<keyword evidence="4" id="KW-1185">Reference proteome</keyword>
<name>A0A6J7ZZR9_MYTCO</name>
<keyword evidence="2" id="KW-0732">Signal</keyword>
<evidence type="ECO:0000313" key="3">
    <source>
        <dbReference type="EMBL" id="CAC5358043.1"/>
    </source>
</evidence>
<reference evidence="3 4" key="1">
    <citation type="submission" date="2020-06" db="EMBL/GenBank/DDBJ databases">
        <authorList>
            <person name="Li R."/>
            <person name="Bekaert M."/>
        </authorList>
    </citation>
    <scope>NUCLEOTIDE SEQUENCE [LARGE SCALE GENOMIC DNA]</scope>
    <source>
        <strain evidence="4">wild</strain>
    </source>
</reference>
<accession>A0A6J7ZZR9</accession>
<protein>
    <submittedName>
        <fullName evidence="3">Uncharacterized protein</fullName>
    </submittedName>
</protein>
<feature type="compositionally biased region" description="Basic and acidic residues" evidence="1">
    <location>
        <begin position="25"/>
        <end position="36"/>
    </location>
</feature>
<dbReference type="AlphaFoldDB" id="A0A6J7ZZR9"/>
<feature type="chain" id="PRO_5026953384" evidence="2">
    <location>
        <begin position="23"/>
        <end position="171"/>
    </location>
</feature>
<organism evidence="3 4">
    <name type="scientific">Mytilus coruscus</name>
    <name type="common">Sea mussel</name>
    <dbReference type="NCBI Taxonomy" id="42192"/>
    <lineage>
        <taxon>Eukaryota</taxon>
        <taxon>Metazoa</taxon>
        <taxon>Spiralia</taxon>
        <taxon>Lophotrochozoa</taxon>
        <taxon>Mollusca</taxon>
        <taxon>Bivalvia</taxon>
        <taxon>Autobranchia</taxon>
        <taxon>Pteriomorphia</taxon>
        <taxon>Mytilida</taxon>
        <taxon>Mytiloidea</taxon>
        <taxon>Mytilidae</taxon>
        <taxon>Mytilinae</taxon>
        <taxon>Mytilus</taxon>
    </lineage>
</organism>
<dbReference type="EMBL" id="CACVKT020000292">
    <property type="protein sequence ID" value="CAC5358043.1"/>
    <property type="molecule type" value="Genomic_DNA"/>
</dbReference>
<evidence type="ECO:0000256" key="1">
    <source>
        <dbReference type="SAM" id="MobiDB-lite"/>
    </source>
</evidence>